<comment type="caution">
    <text evidence="1">The sequence shown here is derived from an EMBL/GenBank/DDBJ whole genome shotgun (WGS) entry which is preliminary data.</text>
</comment>
<accession>A0A1E7LVH2</accession>
<name>A0A1E7LVH2_9ACTN</name>
<dbReference type="Proteomes" id="UP000175971">
    <property type="component" value="Unassembled WGS sequence"/>
</dbReference>
<evidence type="ECO:0000313" key="2">
    <source>
        <dbReference type="Proteomes" id="UP000175971"/>
    </source>
</evidence>
<gene>
    <name evidence="1" type="ORF">AN221_13300</name>
</gene>
<dbReference type="AlphaFoldDB" id="A0A1E7LVH2"/>
<dbReference type="PATRIC" id="fig|518642.7.peg.5308"/>
<reference evidence="1 2" key="1">
    <citation type="journal article" date="2016" name="Front. Microbiol.">
        <title>Comparative Genomics Analysis of Streptomyces Species Reveals Their Adaptation to the Marine Environment and Their Diversity at the Genomic Level.</title>
        <authorList>
            <person name="Tian X."/>
            <person name="Zhang Z."/>
            <person name="Yang T."/>
            <person name="Chen M."/>
            <person name="Li J."/>
            <person name="Chen F."/>
            <person name="Yang J."/>
            <person name="Li W."/>
            <person name="Zhang B."/>
            <person name="Zhang Z."/>
            <person name="Wu J."/>
            <person name="Zhang C."/>
            <person name="Long L."/>
            <person name="Xiao J."/>
        </authorList>
    </citation>
    <scope>NUCLEOTIDE SEQUENCE [LARGE SCALE GENOMIC DNA]</scope>
    <source>
        <strain evidence="1 2">SCSIO M10372</strain>
    </source>
</reference>
<keyword evidence="2" id="KW-1185">Reference proteome</keyword>
<dbReference type="OrthoDB" id="3360929at2"/>
<sequence>MALLTADEPDPLTVWQNADTVYADAPMCDMVTAAAQTFPRQHVRRDEFLAPIGVLLFAKPVPSAAFEWSRPDQPPVSAITWASCDNGINAFTWIRQPPGAYEINGVTVQLTALYPHLAYIVPWDAPADAGTHGVSMLRALSALARQPLTREDSPKIHQSVRAVARSAKIRQESFRRIALRRPEAAAHELSAARAAAEGRTLAGHWVRGHWREHYYASVDEHRPIWIEGFPRGDFTRPAPARDRLLVARGDRTA</sequence>
<dbReference type="RefSeq" id="WP_070201157.1">
    <property type="nucleotide sequence ID" value="NZ_LJGZ01000027.1"/>
</dbReference>
<organism evidence="1 2">
    <name type="scientific">Streptomyces nanshensis</name>
    <dbReference type="NCBI Taxonomy" id="518642"/>
    <lineage>
        <taxon>Bacteria</taxon>
        <taxon>Bacillati</taxon>
        <taxon>Actinomycetota</taxon>
        <taxon>Actinomycetes</taxon>
        <taxon>Kitasatosporales</taxon>
        <taxon>Streptomycetaceae</taxon>
        <taxon>Streptomyces</taxon>
    </lineage>
</organism>
<protein>
    <submittedName>
        <fullName evidence="1">Uncharacterized protein</fullName>
    </submittedName>
</protein>
<dbReference type="EMBL" id="LJGZ01000027">
    <property type="protein sequence ID" value="OEV20184.1"/>
    <property type="molecule type" value="Genomic_DNA"/>
</dbReference>
<proteinExistence type="predicted"/>
<evidence type="ECO:0000313" key="1">
    <source>
        <dbReference type="EMBL" id="OEV20184.1"/>
    </source>
</evidence>